<organism evidence="2 3">
    <name type="scientific">Volvox reticuliferus</name>
    <dbReference type="NCBI Taxonomy" id="1737510"/>
    <lineage>
        <taxon>Eukaryota</taxon>
        <taxon>Viridiplantae</taxon>
        <taxon>Chlorophyta</taxon>
        <taxon>core chlorophytes</taxon>
        <taxon>Chlorophyceae</taxon>
        <taxon>CS clade</taxon>
        <taxon>Chlamydomonadales</taxon>
        <taxon>Volvocaceae</taxon>
        <taxon>Volvox</taxon>
    </lineage>
</organism>
<dbReference type="EMBL" id="BNCQ01000007">
    <property type="protein sequence ID" value="GIL99924.1"/>
    <property type="molecule type" value="Genomic_DNA"/>
</dbReference>
<proteinExistence type="predicted"/>
<accession>A0A8J4DHH7</accession>
<gene>
    <name evidence="2" type="ORF">Vretimale_4966</name>
</gene>
<dbReference type="AlphaFoldDB" id="A0A8J4DHH7"/>
<evidence type="ECO:0000313" key="2">
    <source>
        <dbReference type="EMBL" id="GIL99924.1"/>
    </source>
</evidence>
<sequence length="129" mass="13196">MAGIFAPHGEIGAEHGLRTPRRAGSQDVLPEGGPSSPTEAEMRGVDPSGDEDIAGRTNGGSGGGGRRGPWSNELTGNGISETIKAGVERLQDAYKQMFGNEPRGVDADRPGAGKAGGDSTPKKDGWNSP</sequence>
<reference evidence="2" key="1">
    <citation type="journal article" date="2021" name="Proc. Natl. Acad. Sci. U.S.A.">
        <title>Three genomes in the algal genus Volvox reveal the fate of a haploid sex-determining region after a transition to homothallism.</title>
        <authorList>
            <person name="Yamamoto K."/>
            <person name="Hamaji T."/>
            <person name="Kawai-Toyooka H."/>
            <person name="Matsuzaki R."/>
            <person name="Takahashi F."/>
            <person name="Nishimura Y."/>
            <person name="Kawachi M."/>
            <person name="Noguchi H."/>
            <person name="Minakuchi Y."/>
            <person name="Umen J.G."/>
            <person name="Toyoda A."/>
            <person name="Nozaki H."/>
        </authorList>
    </citation>
    <scope>NUCLEOTIDE SEQUENCE</scope>
    <source>
        <strain evidence="2">NIES-3785</strain>
    </source>
</reference>
<feature type="region of interest" description="Disordered" evidence="1">
    <location>
        <begin position="94"/>
        <end position="129"/>
    </location>
</feature>
<protein>
    <submittedName>
        <fullName evidence="2">Uncharacterized protein</fullName>
    </submittedName>
</protein>
<comment type="caution">
    <text evidence="2">The sequence shown here is derived from an EMBL/GenBank/DDBJ whole genome shotgun (WGS) entry which is preliminary data.</text>
</comment>
<name>A0A8J4DHH7_9CHLO</name>
<evidence type="ECO:0000256" key="1">
    <source>
        <dbReference type="SAM" id="MobiDB-lite"/>
    </source>
</evidence>
<feature type="compositionally biased region" description="Basic and acidic residues" evidence="1">
    <location>
        <begin position="120"/>
        <end position="129"/>
    </location>
</feature>
<dbReference type="Proteomes" id="UP000722791">
    <property type="component" value="Unassembled WGS sequence"/>
</dbReference>
<evidence type="ECO:0000313" key="3">
    <source>
        <dbReference type="Proteomes" id="UP000722791"/>
    </source>
</evidence>
<feature type="region of interest" description="Disordered" evidence="1">
    <location>
        <begin position="1"/>
        <end position="79"/>
    </location>
</feature>
<feature type="compositionally biased region" description="Gly residues" evidence="1">
    <location>
        <begin position="57"/>
        <end position="67"/>
    </location>
</feature>